<name>A0A420HLP3_9PEZI</name>
<dbReference type="AlphaFoldDB" id="A0A420HLP3"/>
<dbReference type="OrthoDB" id="3599542at2759"/>
<keyword evidence="2" id="KW-1185">Reference proteome</keyword>
<protein>
    <submittedName>
        <fullName evidence="1">Uncharacterized protein</fullName>
    </submittedName>
</protein>
<evidence type="ECO:0000313" key="2">
    <source>
        <dbReference type="Proteomes" id="UP000286134"/>
    </source>
</evidence>
<evidence type="ECO:0000313" key="1">
    <source>
        <dbReference type="EMBL" id="RKF58355.1"/>
    </source>
</evidence>
<dbReference type="EMBL" id="MCFK01006836">
    <property type="protein sequence ID" value="RKF58355.1"/>
    <property type="molecule type" value="Genomic_DNA"/>
</dbReference>
<accession>A0A420HLP3</accession>
<comment type="caution">
    <text evidence="1">The sequence shown here is derived from an EMBL/GenBank/DDBJ whole genome shotgun (WGS) entry which is preliminary data.</text>
</comment>
<dbReference type="STRING" id="212602.A0A420HLP3"/>
<proteinExistence type="predicted"/>
<sequence>MATALRFNAQTVLDIIPEALERADLSSGEEANFDFKLKIYFNTCQRANLQENNISLAFPIILNGPAQEYYYNTIHSFPNIEFLPLRPAFHDRFEYEELRRNVLVEWDSLNLQQTKNLNAEKSILTCFDLMLQRLRAVQHGPRHELRNDHFLLNKIITACKSVEACSYACFMPSENVKGLINDIRSSISTWESCHSTSNPDISFSDINFVDREFRYQPHSYRPHMKQSFSTTRQNEIHIKNKKRNIAKRQYFDRMGRPTNFAQIFQQFIQEYEHQPTAVDLDDNENFKEQLENFILEPLSDIIETQSESNNTSPSIFLASVGPIEENIIVQHLANKIFTHALTIHEKTIDIPSKSSTFLQERYNSSKEFFGIMIDTGAAAQSIAGYGQFLAYQKFSAITLNTNTAKEVTVKFRIGSATLVGSLNIKMPIGTVKFQYYSS</sequence>
<reference evidence="1 2" key="1">
    <citation type="journal article" date="2018" name="BMC Genomics">
        <title>Comparative genome analyses reveal sequence features reflecting distinct modes of host-adaptation between dicot and monocot powdery mildew.</title>
        <authorList>
            <person name="Wu Y."/>
            <person name="Ma X."/>
            <person name="Pan Z."/>
            <person name="Kale S.D."/>
            <person name="Song Y."/>
            <person name="King H."/>
            <person name="Zhang Q."/>
            <person name="Presley C."/>
            <person name="Deng X."/>
            <person name="Wei C.I."/>
            <person name="Xiao S."/>
        </authorList>
    </citation>
    <scope>NUCLEOTIDE SEQUENCE [LARGE SCALE GENOMIC DNA]</scope>
    <source>
        <strain evidence="1">UMSG2</strain>
    </source>
</reference>
<dbReference type="Proteomes" id="UP000286134">
    <property type="component" value="Unassembled WGS sequence"/>
</dbReference>
<organism evidence="1 2">
    <name type="scientific">Erysiphe neolycopersici</name>
    <dbReference type="NCBI Taxonomy" id="212602"/>
    <lineage>
        <taxon>Eukaryota</taxon>
        <taxon>Fungi</taxon>
        <taxon>Dikarya</taxon>
        <taxon>Ascomycota</taxon>
        <taxon>Pezizomycotina</taxon>
        <taxon>Leotiomycetes</taxon>
        <taxon>Erysiphales</taxon>
        <taxon>Erysiphaceae</taxon>
        <taxon>Erysiphe</taxon>
    </lineage>
</organism>
<gene>
    <name evidence="1" type="ORF">OnM2_068072</name>
</gene>